<comment type="caution">
    <text evidence="2">The sequence shown here is derived from an EMBL/GenBank/DDBJ whole genome shotgun (WGS) entry which is preliminary data.</text>
</comment>
<dbReference type="RefSeq" id="WP_149821927.1">
    <property type="nucleotide sequence ID" value="NZ_VUOA01000043.1"/>
</dbReference>
<dbReference type="Proteomes" id="UP000323142">
    <property type="component" value="Unassembled WGS sequence"/>
</dbReference>
<keyword evidence="3" id="KW-1185">Reference proteome</keyword>
<feature type="compositionally biased region" description="Polar residues" evidence="1">
    <location>
        <begin position="93"/>
        <end position="102"/>
    </location>
</feature>
<accession>A0A5B2V8M8</accession>
<evidence type="ECO:0000256" key="1">
    <source>
        <dbReference type="SAM" id="MobiDB-lite"/>
    </source>
</evidence>
<dbReference type="EMBL" id="VUOA01000043">
    <property type="protein sequence ID" value="KAA2234792.1"/>
    <property type="molecule type" value="Genomic_DNA"/>
</dbReference>
<evidence type="ECO:0000313" key="2">
    <source>
        <dbReference type="EMBL" id="KAA2234792.1"/>
    </source>
</evidence>
<reference evidence="2 3" key="2">
    <citation type="submission" date="2019-09" db="EMBL/GenBank/DDBJ databases">
        <authorList>
            <person name="Jin C."/>
        </authorList>
    </citation>
    <scope>NUCLEOTIDE SEQUENCE [LARGE SCALE GENOMIC DNA]</scope>
    <source>
        <strain evidence="2 3">BN140002</strain>
    </source>
</reference>
<protein>
    <submittedName>
        <fullName evidence="2">Uncharacterized protein</fullName>
    </submittedName>
</protein>
<evidence type="ECO:0000313" key="3">
    <source>
        <dbReference type="Proteomes" id="UP000323142"/>
    </source>
</evidence>
<name>A0A5B2V8M8_9HYPH</name>
<dbReference type="AlphaFoldDB" id="A0A5B2V8M8"/>
<feature type="region of interest" description="Disordered" evidence="1">
    <location>
        <begin position="88"/>
        <end position="110"/>
    </location>
</feature>
<sequence>MKTPTQCLSEIRRAVGSDGEADLRALTILEATRSLAGLPATVNQALALRALSRVALSMAGLRHDDLRRFDVLSDLAKAWLAFEGTWYDEQGSPLDNQGQLGTSRLPGDRR</sequence>
<organism evidence="2 3">
    <name type="scientific">Salinarimonas soli</name>
    <dbReference type="NCBI Taxonomy" id="1638099"/>
    <lineage>
        <taxon>Bacteria</taxon>
        <taxon>Pseudomonadati</taxon>
        <taxon>Pseudomonadota</taxon>
        <taxon>Alphaproteobacteria</taxon>
        <taxon>Hyphomicrobiales</taxon>
        <taxon>Salinarimonadaceae</taxon>
        <taxon>Salinarimonas</taxon>
    </lineage>
</organism>
<gene>
    <name evidence="2" type="ORF">F0L46_22855</name>
</gene>
<reference evidence="2 3" key="1">
    <citation type="submission" date="2019-09" db="EMBL/GenBank/DDBJ databases">
        <title>Salinarimonas rosea gen. nov., sp. nov., a new member of the a-2 subgroup of the Proteobacteria.</title>
        <authorList>
            <person name="Liu J."/>
        </authorList>
    </citation>
    <scope>NUCLEOTIDE SEQUENCE [LARGE SCALE GENOMIC DNA]</scope>
    <source>
        <strain evidence="2 3">BN140002</strain>
    </source>
</reference>
<proteinExistence type="predicted"/>